<dbReference type="AlphaFoldDB" id="A0A345XJ44"/>
<protein>
    <submittedName>
        <fullName evidence="1">DUF2267 domain-containing protein</fullName>
    </submittedName>
</protein>
<evidence type="ECO:0000313" key="2">
    <source>
        <dbReference type="Proteomes" id="UP000254425"/>
    </source>
</evidence>
<gene>
    <name evidence="1" type="ORF">DVA86_02355</name>
</gene>
<reference evidence="1 2" key="1">
    <citation type="submission" date="2018-07" db="EMBL/GenBank/DDBJ databases">
        <title>Draft genome of the type strain Streptomyces armeniacus ATCC 15676.</title>
        <authorList>
            <person name="Labana P."/>
            <person name="Gosse J.T."/>
            <person name="Boddy C.N."/>
        </authorList>
    </citation>
    <scope>NUCLEOTIDE SEQUENCE [LARGE SCALE GENOMIC DNA]</scope>
    <source>
        <strain evidence="1 2">ATCC 15676</strain>
    </source>
</reference>
<dbReference type="InterPro" id="IPR018727">
    <property type="entry name" value="DUF2267"/>
</dbReference>
<dbReference type="Proteomes" id="UP000254425">
    <property type="component" value="Chromosome"/>
</dbReference>
<dbReference type="RefSeq" id="WP_208875335.1">
    <property type="nucleotide sequence ID" value="NZ_CP031320.1"/>
</dbReference>
<accession>A0A345XJ44</accession>
<dbReference type="EMBL" id="CP031320">
    <property type="protein sequence ID" value="AXK31660.1"/>
    <property type="molecule type" value="Genomic_DNA"/>
</dbReference>
<keyword evidence="2" id="KW-1185">Reference proteome</keyword>
<sequence length="128" mass="13611">MPYEAFVATVRERGSYESGEAKEVAEAVIAALGRRLTPEAAEHLGDQLPPPLAEVLAQAPARSETWGVEEFCAHIAALLGTDTETAEEYARTVLTAVADQVTGGELNKVISRLPSGYAAFFGHPELAD</sequence>
<dbReference type="Gene3D" id="1.10.490.110">
    <property type="entry name" value="Uncharacterized conserved protein DUF2267"/>
    <property type="match status" value="1"/>
</dbReference>
<dbReference type="KEGG" id="sarm:DVA86_02355"/>
<evidence type="ECO:0000313" key="1">
    <source>
        <dbReference type="EMBL" id="AXK31660.1"/>
    </source>
</evidence>
<dbReference type="InterPro" id="IPR038282">
    <property type="entry name" value="DUF2267_sf"/>
</dbReference>
<name>A0A345XJ44_9ACTN</name>
<organism evidence="1 2">
    <name type="scientific">Streptomyces armeniacus</name>
    <dbReference type="NCBI Taxonomy" id="83291"/>
    <lineage>
        <taxon>Bacteria</taxon>
        <taxon>Bacillati</taxon>
        <taxon>Actinomycetota</taxon>
        <taxon>Actinomycetes</taxon>
        <taxon>Kitasatosporales</taxon>
        <taxon>Streptomycetaceae</taxon>
        <taxon>Streptomyces</taxon>
    </lineage>
</organism>
<proteinExistence type="predicted"/>
<dbReference type="Pfam" id="PF10025">
    <property type="entry name" value="DUF2267"/>
    <property type="match status" value="1"/>
</dbReference>